<dbReference type="AlphaFoldDB" id="A0A8X7ZLL5"/>
<evidence type="ECO:0000313" key="3">
    <source>
        <dbReference type="Proteomes" id="UP000886885"/>
    </source>
</evidence>
<keyword evidence="1" id="KW-1133">Transmembrane helix</keyword>
<accession>A0A8X7ZLL5</accession>
<keyword evidence="1" id="KW-0472">Membrane</keyword>
<organism evidence="2 3">
    <name type="scientific">Populus tomentosa</name>
    <name type="common">Chinese white poplar</name>
    <dbReference type="NCBI Taxonomy" id="118781"/>
    <lineage>
        <taxon>Eukaryota</taxon>
        <taxon>Viridiplantae</taxon>
        <taxon>Streptophyta</taxon>
        <taxon>Embryophyta</taxon>
        <taxon>Tracheophyta</taxon>
        <taxon>Spermatophyta</taxon>
        <taxon>Magnoliopsida</taxon>
        <taxon>eudicotyledons</taxon>
        <taxon>Gunneridae</taxon>
        <taxon>Pentapetalae</taxon>
        <taxon>rosids</taxon>
        <taxon>fabids</taxon>
        <taxon>Malpighiales</taxon>
        <taxon>Salicaceae</taxon>
        <taxon>Saliceae</taxon>
        <taxon>Populus</taxon>
    </lineage>
</organism>
<evidence type="ECO:0000313" key="2">
    <source>
        <dbReference type="EMBL" id="KAG6770012.1"/>
    </source>
</evidence>
<reference evidence="2" key="1">
    <citation type="journal article" date="2020" name="bioRxiv">
        <title>Hybrid origin of Populus tomentosa Carr. identified through genome sequencing and phylogenomic analysis.</title>
        <authorList>
            <person name="An X."/>
            <person name="Gao K."/>
            <person name="Chen Z."/>
            <person name="Li J."/>
            <person name="Yang X."/>
            <person name="Yang X."/>
            <person name="Zhou J."/>
            <person name="Guo T."/>
            <person name="Zhao T."/>
            <person name="Huang S."/>
            <person name="Miao D."/>
            <person name="Khan W.U."/>
            <person name="Rao P."/>
            <person name="Ye M."/>
            <person name="Lei B."/>
            <person name="Liao W."/>
            <person name="Wang J."/>
            <person name="Ji L."/>
            <person name="Li Y."/>
            <person name="Guo B."/>
            <person name="Mustafa N.S."/>
            <person name="Li S."/>
            <person name="Yun Q."/>
            <person name="Keller S.R."/>
            <person name="Mao J."/>
            <person name="Zhang R."/>
            <person name="Strauss S.H."/>
        </authorList>
    </citation>
    <scope>NUCLEOTIDE SEQUENCE</scope>
    <source>
        <strain evidence="2">GM15</strain>
        <tissue evidence="2">Leaf</tissue>
    </source>
</reference>
<protein>
    <submittedName>
        <fullName evidence="2">Uncharacterized protein</fullName>
    </submittedName>
</protein>
<evidence type="ECO:0000256" key="1">
    <source>
        <dbReference type="SAM" id="Phobius"/>
    </source>
</evidence>
<name>A0A8X7ZLL5_POPTO</name>
<feature type="transmembrane region" description="Helical" evidence="1">
    <location>
        <begin position="50"/>
        <end position="68"/>
    </location>
</feature>
<keyword evidence="1" id="KW-0812">Transmembrane</keyword>
<dbReference type="OrthoDB" id="1730667at2759"/>
<comment type="caution">
    <text evidence="2">The sequence shown here is derived from an EMBL/GenBank/DDBJ whole genome shotgun (WGS) entry which is preliminary data.</text>
</comment>
<dbReference type="Proteomes" id="UP000886885">
    <property type="component" value="Chromosome 6D"/>
</dbReference>
<dbReference type="PANTHER" id="PTHR35757:SF1">
    <property type="entry name" value="THERMOSOME SUBUNIT GAMMA"/>
    <property type="match status" value="1"/>
</dbReference>
<sequence length="76" mass="8783">MKFKRGSDISSGELQTAAVVYRKRFPWSILYPFFQVDLVSTIHIADKEHVLLCLNMVFSFLWCCLRLITDGVSDLI</sequence>
<proteinExistence type="predicted"/>
<dbReference type="PANTHER" id="PTHR35757">
    <property type="entry name" value="THERMOSOME SUBUNIT GAMMA"/>
    <property type="match status" value="1"/>
</dbReference>
<dbReference type="EMBL" id="JAAWWB010000012">
    <property type="protein sequence ID" value="KAG6770012.1"/>
    <property type="molecule type" value="Genomic_DNA"/>
</dbReference>
<gene>
    <name evidence="2" type="ORF">POTOM_025679</name>
</gene>
<keyword evidence="3" id="KW-1185">Reference proteome</keyword>